<accession>A0A9N9SLW4</accession>
<gene>
    <name evidence="1" type="ORF">PHAECO_LOCUS9860</name>
</gene>
<dbReference type="EMBL" id="OU896712">
    <property type="protein sequence ID" value="CAG9822942.1"/>
    <property type="molecule type" value="Genomic_DNA"/>
</dbReference>
<protein>
    <submittedName>
        <fullName evidence="1">Uncharacterized protein</fullName>
    </submittedName>
</protein>
<dbReference type="Gene3D" id="2.60.120.290">
    <property type="entry name" value="Spermadhesin, CUB domain"/>
    <property type="match status" value="1"/>
</dbReference>
<name>A0A9N9SLW4_PHACE</name>
<keyword evidence="2" id="KW-1185">Reference proteome</keyword>
<dbReference type="AlphaFoldDB" id="A0A9N9SLW4"/>
<evidence type="ECO:0000313" key="2">
    <source>
        <dbReference type="Proteomes" id="UP001153737"/>
    </source>
</evidence>
<sequence length="147" mass="16181">MDLCRIESNRDCIHGDYVKVFMHLDSAAVNEYTPWETLLCGKLGEIPTMLYSSGPGLVLEFHSSLHTGNSSGFSGTFRFIDKMVLEIWQCFILILAPPESLVVIPKSPGDDKGYTLKPGTENESPVIEPRCIATLKKMVPSCALGES</sequence>
<dbReference type="InterPro" id="IPR035914">
    <property type="entry name" value="Sperma_CUB_dom_sf"/>
</dbReference>
<proteinExistence type="predicted"/>
<organism evidence="1 2">
    <name type="scientific">Phaedon cochleariae</name>
    <name type="common">Mustard beetle</name>
    <dbReference type="NCBI Taxonomy" id="80249"/>
    <lineage>
        <taxon>Eukaryota</taxon>
        <taxon>Metazoa</taxon>
        <taxon>Ecdysozoa</taxon>
        <taxon>Arthropoda</taxon>
        <taxon>Hexapoda</taxon>
        <taxon>Insecta</taxon>
        <taxon>Pterygota</taxon>
        <taxon>Neoptera</taxon>
        <taxon>Endopterygota</taxon>
        <taxon>Coleoptera</taxon>
        <taxon>Polyphaga</taxon>
        <taxon>Cucujiformia</taxon>
        <taxon>Chrysomeloidea</taxon>
        <taxon>Chrysomelidae</taxon>
        <taxon>Chrysomelinae</taxon>
        <taxon>Chrysomelini</taxon>
        <taxon>Phaedon</taxon>
    </lineage>
</organism>
<reference evidence="1" key="1">
    <citation type="submission" date="2022-01" db="EMBL/GenBank/DDBJ databases">
        <authorList>
            <person name="King R."/>
        </authorList>
    </citation>
    <scope>NUCLEOTIDE SEQUENCE</scope>
</reference>
<reference evidence="1" key="2">
    <citation type="submission" date="2022-10" db="EMBL/GenBank/DDBJ databases">
        <authorList>
            <consortium name="ENA_rothamsted_submissions"/>
            <consortium name="culmorum"/>
            <person name="King R."/>
        </authorList>
    </citation>
    <scope>NUCLEOTIDE SEQUENCE</scope>
</reference>
<dbReference type="Proteomes" id="UP001153737">
    <property type="component" value="Chromosome 6"/>
</dbReference>
<evidence type="ECO:0000313" key="1">
    <source>
        <dbReference type="EMBL" id="CAG9822942.1"/>
    </source>
</evidence>
<dbReference type="OrthoDB" id="6369184at2759"/>